<evidence type="ECO:0000256" key="4">
    <source>
        <dbReference type="SAM" id="MobiDB-lite"/>
    </source>
</evidence>
<reference evidence="6 7" key="1">
    <citation type="journal article" date="2014" name="Int. J. Syst. Evol. Microbiol.">
        <title>Streptomyces hoynatensis sp. nov., isolated from deep marine sediment.</title>
        <authorList>
            <person name="Veyisoglu A."/>
            <person name="Sahin N."/>
        </authorList>
    </citation>
    <scope>NUCLEOTIDE SEQUENCE [LARGE SCALE GENOMIC DNA]</scope>
    <source>
        <strain evidence="6 7">KCTC 29097</strain>
    </source>
</reference>
<sequence length="158" mass="17194">MTSPGGDFNVTSARGDDLPAFPAECPLSGYPIQIGGRWGAMILLCLQAQPCRFGVLRRHLPPVSAKVLAETLRSMERDGFVHRRPVAGAPRRGVEYELSELGRSLLPVIDHARRWGRAHLGELARHRHDDDGASEEPPPTPRTPSGSTPKSFGKACPN</sequence>
<accession>A0A3A9ZBA3</accession>
<dbReference type="SUPFAM" id="SSF46785">
    <property type="entry name" value="Winged helix' DNA-binding domain"/>
    <property type="match status" value="1"/>
</dbReference>
<evidence type="ECO:0000313" key="6">
    <source>
        <dbReference type="EMBL" id="RKN45563.1"/>
    </source>
</evidence>
<protein>
    <submittedName>
        <fullName evidence="6">Transcriptional regulator</fullName>
    </submittedName>
</protein>
<dbReference type="Gene3D" id="1.10.10.10">
    <property type="entry name" value="Winged helix-like DNA-binding domain superfamily/Winged helix DNA-binding domain"/>
    <property type="match status" value="1"/>
</dbReference>
<feature type="domain" description="HTH hxlR-type" evidence="5">
    <location>
        <begin position="25"/>
        <end position="124"/>
    </location>
</feature>
<dbReference type="OrthoDB" id="370168at2"/>
<dbReference type="PROSITE" id="PS51118">
    <property type="entry name" value="HTH_HXLR"/>
    <property type="match status" value="1"/>
</dbReference>
<organism evidence="6 7">
    <name type="scientific">Streptomyces hoynatensis</name>
    <dbReference type="NCBI Taxonomy" id="1141874"/>
    <lineage>
        <taxon>Bacteria</taxon>
        <taxon>Bacillati</taxon>
        <taxon>Actinomycetota</taxon>
        <taxon>Actinomycetes</taxon>
        <taxon>Kitasatosporales</taxon>
        <taxon>Streptomycetaceae</taxon>
        <taxon>Streptomyces</taxon>
    </lineage>
</organism>
<evidence type="ECO:0000256" key="1">
    <source>
        <dbReference type="ARBA" id="ARBA00023015"/>
    </source>
</evidence>
<keyword evidence="1" id="KW-0805">Transcription regulation</keyword>
<dbReference type="Pfam" id="PF01638">
    <property type="entry name" value="HxlR"/>
    <property type="match status" value="1"/>
</dbReference>
<feature type="region of interest" description="Disordered" evidence="4">
    <location>
        <begin position="125"/>
        <end position="158"/>
    </location>
</feature>
<dbReference type="InterPro" id="IPR036390">
    <property type="entry name" value="WH_DNA-bd_sf"/>
</dbReference>
<evidence type="ECO:0000259" key="5">
    <source>
        <dbReference type="PROSITE" id="PS51118"/>
    </source>
</evidence>
<dbReference type="AlphaFoldDB" id="A0A3A9ZBA3"/>
<dbReference type="PANTHER" id="PTHR33204">
    <property type="entry name" value="TRANSCRIPTIONAL REGULATOR, MARR FAMILY"/>
    <property type="match status" value="1"/>
</dbReference>
<dbReference type="RefSeq" id="WP_120675392.1">
    <property type="nucleotide sequence ID" value="NZ_RBAL01000002.1"/>
</dbReference>
<dbReference type="GO" id="GO:0003677">
    <property type="term" value="F:DNA binding"/>
    <property type="evidence" value="ECO:0007669"/>
    <property type="project" value="UniProtKB-KW"/>
</dbReference>
<evidence type="ECO:0000256" key="2">
    <source>
        <dbReference type="ARBA" id="ARBA00023125"/>
    </source>
</evidence>
<keyword evidence="3" id="KW-0804">Transcription</keyword>
<keyword evidence="2" id="KW-0238">DNA-binding</keyword>
<evidence type="ECO:0000313" key="7">
    <source>
        <dbReference type="Proteomes" id="UP000272474"/>
    </source>
</evidence>
<evidence type="ECO:0000256" key="3">
    <source>
        <dbReference type="ARBA" id="ARBA00023163"/>
    </source>
</evidence>
<proteinExistence type="predicted"/>
<dbReference type="InterPro" id="IPR036388">
    <property type="entry name" value="WH-like_DNA-bd_sf"/>
</dbReference>
<gene>
    <name evidence="6" type="ORF">D7294_03515</name>
</gene>
<dbReference type="InterPro" id="IPR002577">
    <property type="entry name" value="HTH_HxlR"/>
</dbReference>
<keyword evidence="7" id="KW-1185">Reference proteome</keyword>
<dbReference type="Proteomes" id="UP000272474">
    <property type="component" value="Unassembled WGS sequence"/>
</dbReference>
<name>A0A3A9ZBA3_9ACTN</name>
<comment type="caution">
    <text evidence="6">The sequence shown here is derived from an EMBL/GenBank/DDBJ whole genome shotgun (WGS) entry which is preliminary data.</text>
</comment>
<dbReference type="EMBL" id="RBAL01000002">
    <property type="protein sequence ID" value="RKN45563.1"/>
    <property type="molecule type" value="Genomic_DNA"/>
</dbReference>